<dbReference type="Proteomes" id="UP000015100">
    <property type="component" value="Unassembled WGS sequence"/>
</dbReference>
<gene>
    <name evidence="3" type="ORF">H072_2015</name>
</gene>
<feature type="compositionally biased region" description="Polar residues" evidence="2">
    <location>
        <begin position="178"/>
        <end position="199"/>
    </location>
</feature>
<keyword evidence="4" id="KW-1185">Reference proteome</keyword>
<protein>
    <recommendedName>
        <fullName evidence="5">Chromo domain-containing protein</fullName>
    </recommendedName>
</protein>
<reference evidence="4" key="2">
    <citation type="submission" date="2013-04" db="EMBL/GenBank/DDBJ databases">
        <title>Genomic mechanisms accounting for the adaptation to parasitism in nematode-trapping fungi.</title>
        <authorList>
            <person name="Ahren D.G."/>
        </authorList>
    </citation>
    <scope>NUCLEOTIDE SEQUENCE [LARGE SCALE GENOMIC DNA]</scope>
    <source>
        <strain evidence="4">CBS 200.50</strain>
    </source>
</reference>
<dbReference type="Gene3D" id="2.40.50.40">
    <property type="match status" value="1"/>
</dbReference>
<evidence type="ECO:0000256" key="1">
    <source>
        <dbReference type="ARBA" id="ARBA00011353"/>
    </source>
</evidence>
<accession>S8AM24</accession>
<feature type="compositionally biased region" description="Polar residues" evidence="2">
    <location>
        <begin position="303"/>
        <end position="324"/>
    </location>
</feature>
<feature type="compositionally biased region" description="Basic residues" evidence="2">
    <location>
        <begin position="224"/>
        <end position="233"/>
    </location>
</feature>
<feature type="compositionally biased region" description="Low complexity" evidence="2">
    <location>
        <begin position="336"/>
        <end position="351"/>
    </location>
</feature>
<dbReference type="SUPFAM" id="SSF54160">
    <property type="entry name" value="Chromo domain-like"/>
    <property type="match status" value="1"/>
</dbReference>
<dbReference type="EMBL" id="AQGS01000062">
    <property type="protein sequence ID" value="EPS44000.1"/>
    <property type="molecule type" value="Genomic_DNA"/>
</dbReference>
<comment type="subunit">
    <text evidence="1">Component of the NuA4 histone acetyltransferase complex.</text>
</comment>
<evidence type="ECO:0000313" key="4">
    <source>
        <dbReference type="Proteomes" id="UP000015100"/>
    </source>
</evidence>
<dbReference type="CDD" id="cd00024">
    <property type="entry name" value="CD_CSD"/>
    <property type="match status" value="1"/>
</dbReference>
<dbReference type="OrthoDB" id="433924at2759"/>
<feature type="compositionally biased region" description="Basic and acidic residues" evidence="2">
    <location>
        <begin position="148"/>
        <end position="171"/>
    </location>
</feature>
<sequence length="466" mass="52451">MKTVLTPDGRPASLPRGWHRWFLALFFGEAKGVYTNWPGPVPGASSCLSFLGLTFTRARAQDDDPSWTENLRVPGEDRSWSGSTLDPVTDDEESDPKLAVIRTPEEKPTLITPERVPRGKYTHRRHRSEGIQPDEVIEPADNLASSEQLRRKSEQLPDSRDGASDHHDEKPKRKSRHSASSSTTGRNQRQYFMETTTTDEPPDSSVFDETTSEFIPSHTERARYKTRKSRRRSSLNSSVSNQSGISHTDSLPRAPSPPLEEIPPIQMTPSPRKGRRRASGPASPSSSARFRNLSPIADYQMRAESSSDSYIPTPDSSSQTSWSGYASPPLPPMPTSPSSTLSYSSRQSFLSNPTSAGDEIFENINGEFTVRMIRSVSETEEGRYYKVRWASTWESKSSMRAATESGKYTVKEILESRYVNGKGLYRVRWKDTWESEQELGDIEPVRDFWTESGPRRRESSNVKSFA</sequence>
<dbReference type="OMA" id="WANTWES"/>
<dbReference type="AlphaFoldDB" id="S8AM24"/>
<feature type="compositionally biased region" description="Basic residues" evidence="2">
    <location>
        <begin position="118"/>
        <end position="127"/>
    </location>
</feature>
<comment type="caution">
    <text evidence="3">The sequence shown here is derived from an EMBL/GenBank/DDBJ whole genome shotgun (WGS) entry which is preliminary data.</text>
</comment>
<feature type="region of interest" description="Disordered" evidence="2">
    <location>
        <begin position="62"/>
        <end position="354"/>
    </location>
</feature>
<reference evidence="3 4" key="1">
    <citation type="journal article" date="2013" name="PLoS Genet.">
        <title>Genomic mechanisms accounting for the adaptation to parasitism in nematode-trapping fungi.</title>
        <authorList>
            <person name="Meerupati T."/>
            <person name="Andersson K.M."/>
            <person name="Friman E."/>
            <person name="Kumar D."/>
            <person name="Tunlid A."/>
            <person name="Ahren D."/>
        </authorList>
    </citation>
    <scope>NUCLEOTIDE SEQUENCE [LARGE SCALE GENOMIC DNA]</scope>
    <source>
        <strain evidence="3 4">CBS 200.50</strain>
    </source>
</reference>
<evidence type="ECO:0000313" key="3">
    <source>
        <dbReference type="EMBL" id="EPS44000.1"/>
    </source>
</evidence>
<proteinExistence type="predicted"/>
<dbReference type="InterPro" id="IPR016197">
    <property type="entry name" value="Chromo-like_dom_sf"/>
</dbReference>
<feature type="compositionally biased region" description="Low complexity" evidence="2">
    <location>
        <begin position="279"/>
        <end position="289"/>
    </location>
</feature>
<evidence type="ECO:0000256" key="2">
    <source>
        <dbReference type="SAM" id="MobiDB-lite"/>
    </source>
</evidence>
<organism evidence="3 4">
    <name type="scientific">Dactylellina haptotyla (strain CBS 200.50)</name>
    <name type="common">Nematode-trapping fungus</name>
    <name type="synonym">Monacrosporium haptotylum</name>
    <dbReference type="NCBI Taxonomy" id="1284197"/>
    <lineage>
        <taxon>Eukaryota</taxon>
        <taxon>Fungi</taxon>
        <taxon>Dikarya</taxon>
        <taxon>Ascomycota</taxon>
        <taxon>Pezizomycotina</taxon>
        <taxon>Orbiliomycetes</taxon>
        <taxon>Orbiliales</taxon>
        <taxon>Orbiliaceae</taxon>
        <taxon>Dactylellina</taxon>
    </lineage>
</organism>
<feature type="compositionally biased region" description="Low complexity" evidence="2">
    <location>
        <begin position="234"/>
        <end position="246"/>
    </location>
</feature>
<dbReference type="HOGENOM" id="CLU_586615_0_0_1"/>
<name>S8AM24_DACHA</name>
<evidence type="ECO:0008006" key="5">
    <source>
        <dbReference type="Google" id="ProtNLM"/>
    </source>
</evidence>